<evidence type="ECO:0000259" key="1">
    <source>
        <dbReference type="Pfam" id="PF01979"/>
    </source>
</evidence>
<sequence>MTTTRLINANVVDTRRGEILTDQEVRIQGGRIVEISDTPLTGEDDRTIDLKGHFLMPGLVDSHVHVTAITPNFALLETLSPFYVGAKSSELLENMLMRGFTTVRDAGGADYGLAKAVEEDSLLGPRILYAGNALSQTGGHADMRGPGQQTFEGCFCCAGLGRVCDGVSEVRRAARDEIRKGATQIKIMASGGVSSPTDRIDSTQFSIEEIDAIVEEATAANIHTMAHAYTARAINRLIPRGVRTIEHGNLMDEESCRLFLEHDAYLTPTLSTYDALAKEGVEAGMAAHLQQKVFDVLDAGGRALEMAHRHGVKMLYGSDLLGRMQRHQLNEFHLRKDVVPAAELIRSATCNAADAYGYKGDFGEVIPGARSDLLVLKDNPLDDINALTQPNEQLLMIMKAGRLYKNLL</sequence>
<dbReference type="Gene3D" id="3.20.20.140">
    <property type="entry name" value="Metal-dependent hydrolases"/>
    <property type="match status" value="1"/>
</dbReference>
<dbReference type="CDD" id="cd01299">
    <property type="entry name" value="Met_dep_hydrolase_A"/>
    <property type="match status" value="1"/>
</dbReference>
<keyword evidence="3" id="KW-1185">Reference proteome</keyword>
<evidence type="ECO:0000313" key="2">
    <source>
        <dbReference type="EMBL" id="GGY05776.1"/>
    </source>
</evidence>
<dbReference type="InterPro" id="IPR051781">
    <property type="entry name" value="Metallo-dep_Hydrolase"/>
</dbReference>
<dbReference type="InterPro" id="IPR032466">
    <property type="entry name" value="Metal_Hydrolase"/>
</dbReference>
<dbReference type="SUPFAM" id="SSF51338">
    <property type="entry name" value="Composite domain of metallo-dependent hydrolases"/>
    <property type="match status" value="1"/>
</dbReference>
<reference evidence="3" key="1">
    <citation type="journal article" date="2019" name="Int. J. Syst. Evol. Microbiol.">
        <title>The Global Catalogue of Microorganisms (GCM) 10K type strain sequencing project: providing services to taxonomists for standard genome sequencing and annotation.</title>
        <authorList>
            <consortium name="The Broad Institute Genomics Platform"/>
            <consortium name="The Broad Institute Genome Sequencing Center for Infectious Disease"/>
            <person name="Wu L."/>
            <person name="Ma J."/>
        </authorList>
    </citation>
    <scope>NUCLEOTIDE SEQUENCE [LARGE SCALE GENOMIC DNA]</scope>
    <source>
        <strain evidence="3">KCTC 22228</strain>
    </source>
</reference>
<dbReference type="Pfam" id="PF01979">
    <property type="entry name" value="Amidohydro_1"/>
    <property type="match status" value="1"/>
</dbReference>
<dbReference type="EMBL" id="BMXS01000025">
    <property type="protein sequence ID" value="GGY05776.1"/>
    <property type="molecule type" value="Genomic_DNA"/>
</dbReference>
<accession>A0ABQ2Z749</accession>
<dbReference type="SUPFAM" id="SSF51556">
    <property type="entry name" value="Metallo-dependent hydrolases"/>
    <property type="match status" value="1"/>
</dbReference>
<protein>
    <submittedName>
        <fullName evidence="2">Amidohydrolase</fullName>
    </submittedName>
</protein>
<dbReference type="PANTHER" id="PTHR43135">
    <property type="entry name" value="ALPHA-D-RIBOSE 1-METHYLPHOSPHONATE 5-TRIPHOSPHATE DIPHOSPHATASE"/>
    <property type="match status" value="1"/>
</dbReference>
<name>A0ABQ2Z749_9GAMM</name>
<organism evidence="2 3">
    <name type="scientific">Litchfieldella qijiaojingensis</name>
    <dbReference type="NCBI Taxonomy" id="980347"/>
    <lineage>
        <taxon>Bacteria</taxon>
        <taxon>Pseudomonadati</taxon>
        <taxon>Pseudomonadota</taxon>
        <taxon>Gammaproteobacteria</taxon>
        <taxon>Oceanospirillales</taxon>
        <taxon>Halomonadaceae</taxon>
        <taxon>Litchfieldella</taxon>
    </lineage>
</organism>
<proteinExistence type="predicted"/>
<dbReference type="RefSeq" id="WP_189471813.1">
    <property type="nucleotide sequence ID" value="NZ_BMXS01000025.1"/>
</dbReference>
<dbReference type="Gene3D" id="2.30.40.10">
    <property type="entry name" value="Urease, subunit C, domain 1"/>
    <property type="match status" value="1"/>
</dbReference>
<dbReference type="InterPro" id="IPR057744">
    <property type="entry name" value="OTAase-like"/>
</dbReference>
<evidence type="ECO:0000313" key="3">
    <source>
        <dbReference type="Proteomes" id="UP000653056"/>
    </source>
</evidence>
<dbReference type="InterPro" id="IPR006680">
    <property type="entry name" value="Amidohydro-rel"/>
</dbReference>
<dbReference type="Proteomes" id="UP000653056">
    <property type="component" value="Unassembled WGS sequence"/>
</dbReference>
<dbReference type="PANTHER" id="PTHR43135:SF3">
    <property type="entry name" value="ALPHA-D-RIBOSE 1-METHYLPHOSPHONATE 5-TRIPHOSPHATE DIPHOSPHATASE"/>
    <property type="match status" value="1"/>
</dbReference>
<dbReference type="InterPro" id="IPR011059">
    <property type="entry name" value="Metal-dep_hydrolase_composite"/>
</dbReference>
<feature type="domain" description="Amidohydrolase-related" evidence="1">
    <location>
        <begin position="54"/>
        <end position="399"/>
    </location>
</feature>
<comment type="caution">
    <text evidence="2">The sequence shown here is derived from an EMBL/GenBank/DDBJ whole genome shotgun (WGS) entry which is preliminary data.</text>
</comment>
<gene>
    <name evidence="2" type="ORF">GCM10007160_36680</name>
</gene>